<organism evidence="2 3">
    <name type="scientific">SAR86 cluster bacterium</name>
    <dbReference type="NCBI Taxonomy" id="2030880"/>
    <lineage>
        <taxon>Bacteria</taxon>
        <taxon>Pseudomonadati</taxon>
        <taxon>Pseudomonadota</taxon>
        <taxon>Gammaproteobacteria</taxon>
        <taxon>SAR86 cluster</taxon>
    </lineage>
</organism>
<dbReference type="EMBL" id="NVUL01000006">
    <property type="protein sequence ID" value="PCI81189.1"/>
    <property type="molecule type" value="Genomic_DNA"/>
</dbReference>
<sequence>MDELEFRKRVYANPRDLDGEVLEAARANPDYQKIVDETLAFEDSLIPLIESAETPEGLMAQLLSIPETAASVGSNVSAIRAKKQSFFQYYAVAASLVLAVGIVFSLSVNSGPSSADIVFGNELLAHLYHDIEEIDDITNGETYETLDLDEVNFSMAVAGTRLVSYDDAQEFDVRSAKPCEILPAYQSAHLVLEGSHGAVSVIVINNSPVDVKFSFRDDRFNGIVVPMEQGNMILVGEKNEDLNQYASMFSENVEWVI</sequence>
<keyword evidence="1" id="KW-1133">Transmembrane helix</keyword>
<evidence type="ECO:0008006" key="4">
    <source>
        <dbReference type="Google" id="ProtNLM"/>
    </source>
</evidence>
<feature type="transmembrane region" description="Helical" evidence="1">
    <location>
        <begin position="89"/>
        <end position="108"/>
    </location>
</feature>
<proteinExistence type="predicted"/>
<evidence type="ECO:0000313" key="3">
    <source>
        <dbReference type="Proteomes" id="UP000218767"/>
    </source>
</evidence>
<keyword evidence="1" id="KW-0812">Transmembrane</keyword>
<evidence type="ECO:0000313" key="2">
    <source>
        <dbReference type="EMBL" id="PCI81189.1"/>
    </source>
</evidence>
<dbReference type="InterPro" id="IPR021806">
    <property type="entry name" value="DUF3379"/>
</dbReference>
<comment type="caution">
    <text evidence="2">The sequence shown here is derived from an EMBL/GenBank/DDBJ whole genome shotgun (WGS) entry which is preliminary data.</text>
</comment>
<reference evidence="3" key="1">
    <citation type="submission" date="2017-08" db="EMBL/GenBank/DDBJ databases">
        <title>A dynamic microbial community with high functional redundancy inhabits the cold, oxic subseafloor aquifer.</title>
        <authorList>
            <person name="Tully B.J."/>
            <person name="Wheat C.G."/>
            <person name="Glazer B.T."/>
            <person name="Huber J.A."/>
        </authorList>
    </citation>
    <scope>NUCLEOTIDE SEQUENCE [LARGE SCALE GENOMIC DNA]</scope>
</reference>
<evidence type="ECO:0000256" key="1">
    <source>
        <dbReference type="SAM" id="Phobius"/>
    </source>
</evidence>
<name>A0A2A4XGC1_9GAMM</name>
<protein>
    <recommendedName>
        <fullName evidence="4">DUF3379 domain-containing protein</fullName>
    </recommendedName>
</protein>
<dbReference type="AlphaFoldDB" id="A0A2A4XGC1"/>
<keyword evidence="1" id="KW-0472">Membrane</keyword>
<dbReference type="Proteomes" id="UP000218767">
    <property type="component" value="Unassembled WGS sequence"/>
</dbReference>
<dbReference type="Pfam" id="PF11859">
    <property type="entry name" value="DUF3379"/>
    <property type="match status" value="1"/>
</dbReference>
<gene>
    <name evidence="2" type="ORF">COB20_02165</name>
</gene>
<accession>A0A2A4XGC1</accession>